<comment type="caution">
    <text evidence="2">The sequence shown here is derived from an EMBL/GenBank/DDBJ whole genome shotgun (WGS) entry which is preliminary data.</text>
</comment>
<evidence type="ECO:0000259" key="1">
    <source>
        <dbReference type="Pfam" id="PF07157"/>
    </source>
</evidence>
<reference evidence="2" key="1">
    <citation type="submission" date="2016-04" db="EMBL/GenBank/DDBJ databases">
        <title>Fast-growing isolate from the root nodules of Vavilovia formosa.</title>
        <authorList>
            <person name="Kimeklis A."/>
            <person name="Safronova V."/>
            <person name="Belimov A."/>
            <person name="Andronov E."/>
        </authorList>
    </citation>
    <scope>NUCLEOTIDE SEQUENCE [LARGE SCALE GENOMIC DNA]</scope>
    <source>
        <strain evidence="2">Vaf-46</strain>
    </source>
</reference>
<accession>A0A179BHU6</accession>
<dbReference type="Pfam" id="PF07157">
    <property type="entry name" value="DNA_circ_N"/>
    <property type="match status" value="1"/>
</dbReference>
<dbReference type="EMBL" id="LWBS01000391">
    <property type="protein sequence ID" value="OAP91298.1"/>
    <property type="molecule type" value="Genomic_DNA"/>
</dbReference>
<dbReference type="eggNOG" id="COG4228">
    <property type="taxonomic scope" value="Bacteria"/>
</dbReference>
<organism evidence="2">
    <name type="scientific">Rhizobium leguminosarum</name>
    <dbReference type="NCBI Taxonomy" id="384"/>
    <lineage>
        <taxon>Bacteria</taxon>
        <taxon>Pseudomonadati</taxon>
        <taxon>Pseudomonadota</taxon>
        <taxon>Alphaproteobacteria</taxon>
        <taxon>Hyphomicrobiales</taxon>
        <taxon>Rhizobiaceae</taxon>
        <taxon>Rhizobium/Agrobacterium group</taxon>
        <taxon>Rhizobium</taxon>
    </lineage>
</organism>
<gene>
    <name evidence="2" type="ORF">A4U53_27945</name>
</gene>
<protein>
    <recommendedName>
        <fullName evidence="1">DNA circulation N-terminal domain-containing protein</fullName>
    </recommendedName>
</protein>
<name>A0A179BHU6_RHILE</name>
<sequence>MQLDSISWVLPGLLPGSFRGITFHVPDASSDVGRRVVEYLFPGVDLAAYDDFGRAPGVVSLSALIVGDDYRAQAAALEAAFETAGPGTLIHPWLGPMTVIVEEPAQIYFSDRELRVLRFTATFKRIKASASQILAGISGLSDAIASVSAAATVLAAGVSSIMSATRSKAVARSYRVLTSTAAALTAPAGSARALPRIKAAIVATTPADPSGLDSLVQSAASIVSEYAETPAVSPAASAAANEVVSSLALMDLGLGLAEQLAGTVANAPADADRALLLSAASQFLAATASQSTFAAYASRQEAQAFRTRATVAIDTLTDTLETFSGSAFDVQSATLRRAARDLQAALIADINETIGRLPAVIVFRNDRPLDAWLLAQHVFGDTPQLIEAGYRDIIARNRPRHPSALPAGGVEVLR</sequence>
<dbReference type="AlphaFoldDB" id="A0A179BHU6"/>
<feature type="domain" description="DNA circulation N-terminal" evidence="1">
    <location>
        <begin position="14"/>
        <end position="99"/>
    </location>
</feature>
<evidence type="ECO:0000313" key="2">
    <source>
        <dbReference type="EMBL" id="OAP91298.1"/>
    </source>
</evidence>
<proteinExistence type="predicted"/>
<dbReference type="InterPro" id="IPR009826">
    <property type="entry name" value="DNA_circ_N"/>
</dbReference>